<dbReference type="SUPFAM" id="SSF89392">
    <property type="entry name" value="Prokaryotic lipoproteins and lipoprotein localization factors"/>
    <property type="match status" value="1"/>
</dbReference>
<sequence length="202" mass="22346">MKKLLSIISLLAISSIAIAQNKAQSYIDKMQSKFKAAGAFSANFSYQNDGGGAMSGSITVKGNKFRLKTVGQEIFNNGKEVATYVKEINEVNISTFDPSEGDLSPAKIYSFDKKSYKSNLLSDSGNLAVIELQPTAKNVQVQKITMKLDKGSNEVREWTIQNKNGKKQNFKVTKLNLKIAVEDKTFNFDKKAYPGVEVNDLR</sequence>
<dbReference type="Gene3D" id="2.50.20.10">
    <property type="entry name" value="Lipoprotein localisation LolA/LolB/LppX"/>
    <property type="match status" value="1"/>
</dbReference>
<keyword evidence="4" id="KW-1185">Reference proteome</keyword>
<comment type="caution">
    <text evidence="3">The sequence shown here is derived from an EMBL/GenBank/DDBJ whole genome shotgun (WGS) entry which is preliminary data.</text>
</comment>
<dbReference type="PANTHER" id="PTHR35869">
    <property type="entry name" value="OUTER-MEMBRANE LIPOPROTEIN CARRIER PROTEIN"/>
    <property type="match status" value="1"/>
</dbReference>
<keyword evidence="1 2" id="KW-0732">Signal</keyword>
<dbReference type="InterPro" id="IPR029046">
    <property type="entry name" value="LolA/LolB/LppX"/>
</dbReference>
<feature type="chain" id="PRO_5019349995" evidence="2">
    <location>
        <begin position="20"/>
        <end position="202"/>
    </location>
</feature>
<evidence type="ECO:0000256" key="2">
    <source>
        <dbReference type="SAM" id="SignalP"/>
    </source>
</evidence>
<dbReference type="InterPro" id="IPR004564">
    <property type="entry name" value="OM_lipoprot_carrier_LolA-like"/>
</dbReference>
<dbReference type="PANTHER" id="PTHR35869:SF1">
    <property type="entry name" value="OUTER-MEMBRANE LIPOPROTEIN CARRIER PROTEIN"/>
    <property type="match status" value="1"/>
</dbReference>
<evidence type="ECO:0000256" key="1">
    <source>
        <dbReference type="ARBA" id="ARBA00022729"/>
    </source>
</evidence>
<evidence type="ECO:0000313" key="4">
    <source>
        <dbReference type="Proteomes" id="UP000282832"/>
    </source>
</evidence>
<reference evidence="3 4" key="1">
    <citation type="submission" date="2019-01" db="EMBL/GenBank/DDBJ databases">
        <authorList>
            <person name="Chen W.-M."/>
        </authorList>
    </citation>
    <scope>NUCLEOTIDE SEQUENCE [LARGE SCALE GENOMIC DNA]</scope>
    <source>
        <strain evidence="3 4">FSY-15</strain>
    </source>
</reference>
<dbReference type="AlphaFoldDB" id="A0A437PME4"/>
<dbReference type="RefSeq" id="WP_127805014.1">
    <property type="nucleotide sequence ID" value="NZ_SACY01000005.1"/>
</dbReference>
<name>A0A437PME4_9BACT</name>
<evidence type="ECO:0000313" key="3">
    <source>
        <dbReference type="EMBL" id="RVU23445.1"/>
    </source>
</evidence>
<protein>
    <submittedName>
        <fullName evidence="3">Outer membrane lipoprotein carrier protein LolA</fullName>
    </submittedName>
</protein>
<organism evidence="3 4">
    <name type="scientific">Sandaracinomonas limnophila</name>
    <dbReference type="NCBI Taxonomy" id="1862386"/>
    <lineage>
        <taxon>Bacteria</taxon>
        <taxon>Pseudomonadati</taxon>
        <taxon>Bacteroidota</taxon>
        <taxon>Cytophagia</taxon>
        <taxon>Cytophagales</taxon>
        <taxon>Flectobacillaceae</taxon>
        <taxon>Sandaracinomonas</taxon>
    </lineage>
</organism>
<dbReference type="Proteomes" id="UP000282832">
    <property type="component" value="Unassembled WGS sequence"/>
</dbReference>
<feature type="signal peptide" evidence="2">
    <location>
        <begin position="1"/>
        <end position="19"/>
    </location>
</feature>
<dbReference type="OrthoDB" id="9810685at2"/>
<dbReference type="Pfam" id="PF03548">
    <property type="entry name" value="LolA"/>
    <property type="match status" value="1"/>
</dbReference>
<dbReference type="EMBL" id="SACY01000005">
    <property type="protein sequence ID" value="RVU23445.1"/>
    <property type="molecule type" value="Genomic_DNA"/>
</dbReference>
<accession>A0A437PME4</accession>
<keyword evidence="3" id="KW-0449">Lipoprotein</keyword>
<proteinExistence type="predicted"/>
<gene>
    <name evidence="3" type="ORF">EOJ36_10205</name>
</gene>
<dbReference type="CDD" id="cd16325">
    <property type="entry name" value="LolA"/>
    <property type="match status" value="1"/>
</dbReference>